<dbReference type="AlphaFoldDB" id="A0A1I6ECB6"/>
<gene>
    <name evidence="4" type="ORF">SAMN04515673_10990</name>
</gene>
<name>A0A1I6ECB6_9RHOB</name>
<dbReference type="EMBL" id="FOYI01000009">
    <property type="protein sequence ID" value="SFR15162.1"/>
    <property type="molecule type" value="Genomic_DNA"/>
</dbReference>
<dbReference type="RefSeq" id="WP_092081566.1">
    <property type="nucleotide sequence ID" value="NZ_FOYI01000009.1"/>
</dbReference>
<evidence type="ECO:0000256" key="2">
    <source>
        <dbReference type="PIRSR" id="PIRSR006241-50"/>
    </source>
</evidence>
<dbReference type="InterPro" id="IPR026040">
    <property type="entry name" value="HyI-like"/>
</dbReference>
<accession>A0A1I6ECB6</accession>
<dbReference type="GO" id="GO:0008903">
    <property type="term" value="F:hydroxypyruvate isomerase activity"/>
    <property type="evidence" value="ECO:0007669"/>
    <property type="project" value="TreeGrafter"/>
</dbReference>
<dbReference type="Proteomes" id="UP000199302">
    <property type="component" value="Unassembled WGS sequence"/>
</dbReference>
<keyword evidence="4" id="KW-0670">Pyruvate</keyword>
<reference evidence="4 5" key="1">
    <citation type="submission" date="2016-10" db="EMBL/GenBank/DDBJ databases">
        <authorList>
            <person name="de Groot N.N."/>
        </authorList>
    </citation>
    <scope>NUCLEOTIDE SEQUENCE [LARGE SCALE GENOMIC DNA]</scope>
    <source>
        <strain evidence="5">KMM 9023,NRIC 0796,JCM 17311,KCTC 23692</strain>
    </source>
</reference>
<dbReference type="PIRSF" id="PIRSF006241">
    <property type="entry name" value="HyI"/>
    <property type="match status" value="1"/>
</dbReference>
<sequence>MRIGANLTLLFTEYPEADRPAAAARAGFDAVEILFPYNRPPRTVLKDLTRAGLPLQLINTPEPDWDSGGRGNGAIPGAEDDFRAGFRKALTYARALGAPLIHVLAGRSDDPAALDTFLANLLWASAEAPDKFLTLEPLNPQDHPGYALDSFDKACALLDRAARPNLALQFDIYHAARMGHDPLALLRDLAERTAHIQFSGLPDRGAPKDIADLARFLDETGYPGVAAAEYQPPGNTEDSLAWLSTLKSP</sequence>
<dbReference type="InterPro" id="IPR050417">
    <property type="entry name" value="Sugar_Epim/Isomerase"/>
</dbReference>
<dbReference type="PANTHER" id="PTHR43489">
    <property type="entry name" value="ISOMERASE"/>
    <property type="match status" value="1"/>
</dbReference>
<evidence type="ECO:0000313" key="4">
    <source>
        <dbReference type="EMBL" id="SFR15162.1"/>
    </source>
</evidence>
<dbReference type="GO" id="GO:0046487">
    <property type="term" value="P:glyoxylate metabolic process"/>
    <property type="evidence" value="ECO:0007669"/>
    <property type="project" value="TreeGrafter"/>
</dbReference>
<feature type="domain" description="Xylose isomerase-like TIM barrel" evidence="3">
    <location>
        <begin position="21"/>
        <end position="245"/>
    </location>
</feature>
<keyword evidence="5" id="KW-1185">Reference proteome</keyword>
<keyword evidence="1 4" id="KW-0413">Isomerase</keyword>
<organism evidence="4 5">
    <name type="scientific">Poseidonocella sedimentorum</name>
    <dbReference type="NCBI Taxonomy" id="871652"/>
    <lineage>
        <taxon>Bacteria</taxon>
        <taxon>Pseudomonadati</taxon>
        <taxon>Pseudomonadota</taxon>
        <taxon>Alphaproteobacteria</taxon>
        <taxon>Rhodobacterales</taxon>
        <taxon>Roseobacteraceae</taxon>
        <taxon>Poseidonocella</taxon>
    </lineage>
</organism>
<dbReference type="OrthoDB" id="9786584at2"/>
<evidence type="ECO:0000256" key="1">
    <source>
        <dbReference type="ARBA" id="ARBA00023235"/>
    </source>
</evidence>
<dbReference type="PANTHER" id="PTHR43489:SF6">
    <property type="entry name" value="HYDROXYPYRUVATE ISOMERASE-RELATED"/>
    <property type="match status" value="1"/>
</dbReference>
<evidence type="ECO:0000313" key="5">
    <source>
        <dbReference type="Proteomes" id="UP000199302"/>
    </source>
</evidence>
<dbReference type="InterPro" id="IPR036237">
    <property type="entry name" value="Xyl_isomerase-like_sf"/>
</dbReference>
<feature type="active site" description="Proton donor/acceptor" evidence="2">
    <location>
        <position position="136"/>
    </location>
</feature>
<dbReference type="Gene3D" id="3.20.20.150">
    <property type="entry name" value="Divalent-metal-dependent TIM barrel enzymes"/>
    <property type="match status" value="1"/>
</dbReference>
<dbReference type="STRING" id="871652.SAMN04515673_10990"/>
<feature type="active site" description="Proton donor/acceptor" evidence="2">
    <location>
        <position position="229"/>
    </location>
</feature>
<dbReference type="SUPFAM" id="SSF51658">
    <property type="entry name" value="Xylose isomerase-like"/>
    <property type="match status" value="1"/>
</dbReference>
<dbReference type="InterPro" id="IPR013022">
    <property type="entry name" value="Xyl_isomerase-like_TIM-brl"/>
</dbReference>
<dbReference type="Pfam" id="PF01261">
    <property type="entry name" value="AP_endonuc_2"/>
    <property type="match status" value="1"/>
</dbReference>
<proteinExistence type="predicted"/>
<evidence type="ECO:0000259" key="3">
    <source>
        <dbReference type="Pfam" id="PF01261"/>
    </source>
</evidence>
<protein>
    <submittedName>
        <fullName evidence="4">Hydroxypyruvate isomerase</fullName>
    </submittedName>
</protein>